<dbReference type="Pfam" id="PF01381">
    <property type="entry name" value="HTH_3"/>
    <property type="match status" value="1"/>
</dbReference>
<organism evidence="3 4">
    <name type="scientific">Anaeroselena agilis</name>
    <dbReference type="NCBI Taxonomy" id="3063788"/>
    <lineage>
        <taxon>Bacteria</taxon>
        <taxon>Bacillati</taxon>
        <taxon>Bacillota</taxon>
        <taxon>Negativicutes</taxon>
        <taxon>Acetonemataceae</taxon>
        <taxon>Anaeroselena</taxon>
    </lineage>
</organism>
<dbReference type="SUPFAM" id="SSF47413">
    <property type="entry name" value="lambda repressor-like DNA-binding domains"/>
    <property type="match status" value="1"/>
</dbReference>
<accession>A0ABU3NWC6</accession>
<feature type="domain" description="HTH cro/C1-type" evidence="2">
    <location>
        <begin position="8"/>
        <end position="62"/>
    </location>
</feature>
<evidence type="ECO:0000313" key="3">
    <source>
        <dbReference type="EMBL" id="MDT8901124.1"/>
    </source>
</evidence>
<dbReference type="InterPro" id="IPR050807">
    <property type="entry name" value="TransReg_Diox_bact_type"/>
</dbReference>
<gene>
    <name evidence="3" type="ORF">Q4T40_07735</name>
</gene>
<dbReference type="InterPro" id="IPR001387">
    <property type="entry name" value="Cro/C1-type_HTH"/>
</dbReference>
<dbReference type="CDD" id="cd00093">
    <property type="entry name" value="HTH_XRE"/>
    <property type="match status" value="1"/>
</dbReference>
<keyword evidence="1" id="KW-0238">DNA-binding</keyword>
<dbReference type="PANTHER" id="PTHR46797">
    <property type="entry name" value="HTH-TYPE TRANSCRIPTIONAL REGULATOR"/>
    <property type="match status" value="1"/>
</dbReference>
<keyword evidence="4" id="KW-1185">Reference proteome</keyword>
<protein>
    <submittedName>
        <fullName evidence="3">Helix-turn-helix transcriptional regulator</fullName>
    </submittedName>
</protein>
<dbReference type="InterPro" id="IPR010982">
    <property type="entry name" value="Lambda_DNA-bd_dom_sf"/>
</dbReference>
<dbReference type="Proteomes" id="UP001254848">
    <property type="component" value="Unassembled WGS sequence"/>
</dbReference>
<comment type="caution">
    <text evidence="3">The sequence shown here is derived from an EMBL/GenBank/DDBJ whole genome shotgun (WGS) entry which is preliminary data.</text>
</comment>
<proteinExistence type="predicted"/>
<dbReference type="Gene3D" id="1.10.260.40">
    <property type="entry name" value="lambda repressor-like DNA-binding domains"/>
    <property type="match status" value="1"/>
</dbReference>
<dbReference type="PANTHER" id="PTHR46797:SF1">
    <property type="entry name" value="METHYLPHOSPHONATE SYNTHASE"/>
    <property type="match status" value="1"/>
</dbReference>
<reference evidence="3 4" key="1">
    <citation type="submission" date="2023-07" db="EMBL/GenBank/DDBJ databases">
        <title>The novel representative of Negativicutes class, Anaeroselena agilis gen. nov. sp. nov.</title>
        <authorList>
            <person name="Prokofeva M.I."/>
            <person name="Elcheninov A.G."/>
            <person name="Klyukina A."/>
            <person name="Kublanov I.V."/>
            <person name="Frolov E.N."/>
            <person name="Podosokorskaya O.A."/>
        </authorList>
    </citation>
    <scope>NUCLEOTIDE SEQUENCE [LARGE SCALE GENOMIC DNA]</scope>
    <source>
        <strain evidence="3 4">4137-cl</strain>
    </source>
</reference>
<dbReference type="SMART" id="SM00530">
    <property type="entry name" value="HTH_XRE"/>
    <property type="match status" value="1"/>
</dbReference>
<evidence type="ECO:0000313" key="4">
    <source>
        <dbReference type="Proteomes" id="UP001254848"/>
    </source>
</evidence>
<evidence type="ECO:0000256" key="1">
    <source>
        <dbReference type="ARBA" id="ARBA00023125"/>
    </source>
</evidence>
<sequence>MKNIGRRIKFIRRNKKITQENLAIASGVKRAMIAKIETGVSIGSVETLNKIATALGVTVAELIDEQAATSEPPTPAA</sequence>
<evidence type="ECO:0000259" key="2">
    <source>
        <dbReference type="PROSITE" id="PS50943"/>
    </source>
</evidence>
<dbReference type="EMBL" id="JAUOZS010000001">
    <property type="protein sequence ID" value="MDT8901124.1"/>
    <property type="molecule type" value="Genomic_DNA"/>
</dbReference>
<dbReference type="RefSeq" id="WP_413779648.1">
    <property type="nucleotide sequence ID" value="NZ_JAUOZS010000001.1"/>
</dbReference>
<name>A0ABU3NWC6_9FIRM</name>
<dbReference type="PROSITE" id="PS50943">
    <property type="entry name" value="HTH_CROC1"/>
    <property type="match status" value="1"/>
</dbReference>